<name>A0A561UH70_9ACTN</name>
<gene>
    <name evidence="1" type="ORF">FHX73_112523</name>
</gene>
<evidence type="ECO:0000313" key="2">
    <source>
        <dbReference type="Proteomes" id="UP000317940"/>
    </source>
</evidence>
<accession>A0A561UH70</accession>
<comment type="caution">
    <text evidence="1">The sequence shown here is derived from an EMBL/GenBank/DDBJ whole genome shotgun (WGS) entry which is preliminary data.</text>
</comment>
<dbReference type="Proteomes" id="UP000317940">
    <property type="component" value="Unassembled WGS sequence"/>
</dbReference>
<protein>
    <submittedName>
        <fullName evidence="1">Uncharacterized protein</fullName>
    </submittedName>
</protein>
<dbReference type="PROSITE" id="PS51257">
    <property type="entry name" value="PROKAR_LIPOPROTEIN"/>
    <property type="match status" value="1"/>
</dbReference>
<evidence type="ECO:0000313" key="1">
    <source>
        <dbReference type="EMBL" id="TWF98702.1"/>
    </source>
</evidence>
<proteinExistence type="predicted"/>
<reference evidence="1 2" key="1">
    <citation type="submission" date="2019-06" db="EMBL/GenBank/DDBJ databases">
        <title>Sequencing the genomes of 1000 actinobacteria strains.</title>
        <authorList>
            <person name="Klenk H.-P."/>
        </authorList>
    </citation>
    <scope>NUCLEOTIDE SEQUENCE [LARGE SCALE GENOMIC DNA]</scope>
    <source>
        <strain evidence="1 2">DSM 44826</strain>
    </source>
</reference>
<dbReference type="EMBL" id="VIWT01000001">
    <property type="protein sequence ID" value="TWF98702.1"/>
    <property type="molecule type" value="Genomic_DNA"/>
</dbReference>
<organism evidence="1 2">
    <name type="scientific">Kitasatospora viridis</name>
    <dbReference type="NCBI Taxonomy" id="281105"/>
    <lineage>
        <taxon>Bacteria</taxon>
        <taxon>Bacillati</taxon>
        <taxon>Actinomycetota</taxon>
        <taxon>Actinomycetes</taxon>
        <taxon>Kitasatosporales</taxon>
        <taxon>Streptomycetaceae</taxon>
        <taxon>Kitasatospora</taxon>
    </lineage>
</organism>
<dbReference type="AlphaFoldDB" id="A0A561UH70"/>
<keyword evidence="2" id="KW-1185">Reference proteome</keyword>
<sequence length="31" mass="3047">MTSPHRALTVTALLPGGLLVTGCTSGAPRPA</sequence>